<name>A0ABP7PZA6_9SPHI</name>
<dbReference type="EMBL" id="BAABAK010000015">
    <property type="protein sequence ID" value="GAA3973879.1"/>
    <property type="molecule type" value="Genomic_DNA"/>
</dbReference>
<evidence type="ECO:0008006" key="4">
    <source>
        <dbReference type="Google" id="ProtNLM"/>
    </source>
</evidence>
<reference evidence="3" key="1">
    <citation type="journal article" date="2019" name="Int. J. Syst. Evol. Microbiol.">
        <title>The Global Catalogue of Microorganisms (GCM) 10K type strain sequencing project: providing services to taxonomists for standard genome sequencing and annotation.</title>
        <authorList>
            <consortium name="The Broad Institute Genomics Platform"/>
            <consortium name="The Broad Institute Genome Sequencing Center for Infectious Disease"/>
            <person name="Wu L."/>
            <person name="Ma J."/>
        </authorList>
    </citation>
    <scope>NUCLEOTIDE SEQUENCE [LARGE SCALE GENOMIC DNA]</scope>
    <source>
        <strain evidence="3">JCM 17338</strain>
    </source>
</reference>
<evidence type="ECO:0000313" key="3">
    <source>
        <dbReference type="Proteomes" id="UP001501081"/>
    </source>
</evidence>
<feature type="transmembrane region" description="Helical" evidence="1">
    <location>
        <begin position="33"/>
        <end position="53"/>
    </location>
</feature>
<keyword evidence="1" id="KW-0472">Membrane</keyword>
<proteinExistence type="predicted"/>
<dbReference type="Proteomes" id="UP001501081">
    <property type="component" value="Unassembled WGS sequence"/>
</dbReference>
<evidence type="ECO:0000256" key="1">
    <source>
        <dbReference type="SAM" id="Phobius"/>
    </source>
</evidence>
<feature type="transmembrane region" description="Helical" evidence="1">
    <location>
        <begin position="93"/>
        <end position="111"/>
    </location>
</feature>
<gene>
    <name evidence="2" type="ORF">GCM10022246_27830</name>
</gene>
<keyword evidence="3" id="KW-1185">Reference proteome</keyword>
<accession>A0ABP7PZA6</accession>
<sequence>MKIITSKFHAILDFVLIIALLASPSIFELSSSAATLCYALGVIHFLLTIITDFSGGIFKIVNLKLHGLVEVAVSILLVVLAFTFFKGNLVDEIYFACLGLLILIIFTLTDYQKTPPLITR</sequence>
<protein>
    <recommendedName>
        <fullName evidence="4">SPW repeat-containing protein</fullName>
    </recommendedName>
</protein>
<feature type="transmembrane region" description="Helical" evidence="1">
    <location>
        <begin position="7"/>
        <end position="27"/>
    </location>
</feature>
<keyword evidence="1" id="KW-0812">Transmembrane</keyword>
<dbReference type="RefSeq" id="WP_344768012.1">
    <property type="nucleotide sequence ID" value="NZ_BAABAK010000015.1"/>
</dbReference>
<keyword evidence="1" id="KW-1133">Transmembrane helix</keyword>
<feature type="transmembrane region" description="Helical" evidence="1">
    <location>
        <begin position="65"/>
        <end position="87"/>
    </location>
</feature>
<comment type="caution">
    <text evidence="2">The sequence shown here is derived from an EMBL/GenBank/DDBJ whole genome shotgun (WGS) entry which is preliminary data.</text>
</comment>
<evidence type="ECO:0000313" key="2">
    <source>
        <dbReference type="EMBL" id="GAA3973879.1"/>
    </source>
</evidence>
<organism evidence="2 3">
    <name type="scientific">Pedobacter ginsengiterrae</name>
    <dbReference type="NCBI Taxonomy" id="871696"/>
    <lineage>
        <taxon>Bacteria</taxon>
        <taxon>Pseudomonadati</taxon>
        <taxon>Bacteroidota</taxon>
        <taxon>Sphingobacteriia</taxon>
        <taxon>Sphingobacteriales</taxon>
        <taxon>Sphingobacteriaceae</taxon>
        <taxon>Pedobacter</taxon>
    </lineage>
</organism>